<evidence type="ECO:0000313" key="2">
    <source>
        <dbReference type="Proteomes" id="UP000271098"/>
    </source>
</evidence>
<dbReference type="WBParaSite" id="GPUH_0001940401-mRNA-1">
    <property type="protein sequence ID" value="GPUH_0001940401-mRNA-1"/>
    <property type="gene ID" value="GPUH_0001940401"/>
</dbReference>
<keyword evidence="2" id="KW-1185">Reference proteome</keyword>
<dbReference type="InterPro" id="IPR036860">
    <property type="entry name" value="SH2_dom_sf"/>
</dbReference>
<evidence type="ECO:0000313" key="1">
    <source>
        <dbReference type="EMBL" id="VDN33723.1"/>
    </source>
</evidence>
<proteinExistence type="predicted"/>
<gene>
    <name evidence="1" type="ORF">GPUH_LOCUS19379</name>
</gene>
<sequence>MAASSSTTQMFEVRVDPEVMSRKILHGFLPLTDARILLKEEGDYLLRLVDYQGQFICVLSALHIGEVLTVCVSRRDKMYFFDPSHKVCFHSSESSNTCSIHL</sequence>
<protein>
    <submittedName>
        <fullName evidence="3">SH2 domain-containing protein</fullName>
    </submittedName>
</protein>
<dbReference type="OrthoDB" id="5914531at2759"/>
<dbReference type="AlphaFoldDB" id="A0A183EEI8"/>
<dbReference type="Gene3D" id="3.30.505.10">
    <property type="entry name" value="SH2 domain"/>
    <property type="match status" value="1"/>
</dbReference>
<organism evidence="3">
    <name type="scientific">Gongylonema pulchrum</name>
    <dbReference type="NCBI Taxonomy" id="637853"/>
    <lineage>
        <taxon>Eukaryota</taxon>
        <taxon>Metazoa</taxon>
        <taxon>Ecdysozoa</taxon>
        <taxon>Nematoda</taxon>
        <taxon>Chromadorea</taxon>
        <taxon>Rhabditida</taxon>
        <taxon>Spirurina</taxon>
        <taxon>Spiruromorpha</taxon>
        <taxon>Spiruroidea</taxon>
        <taxon>Gongylonematidae</taxon>
        <taxon>Gongylonema</taxon>
    </lineage>
</organism>
<accession>A0A183EEI8</accession>
<reference evidence="1 2" key="2">
    <citation type="submission" date="2018-11" db="EMBL/GenBank/DDBJ databases">
        <authorList>
            <consortium name="Pathogen Informatics"/>
        </authorList>
    </citation>
    <scope>NUCLEOTIDE SEQUENCE [LARGE SCALE GENOMIC DNA]</scope>
</reference>
<dbReference type="EMBL" id="UYRT01088410">
    <property type="protein sequence ID" value="VDN33723.1"/>
    <property type="molecule type" value="Genomic_DNA"/>
</dbReference>
<dbReference type="SUPFAM" id="SSF55550">
    <property type="entry name" value="SH2 domain"/>
    <property type="match status" value="1"/>
</dbReference>
<name>A0A183EEI8_9BILA</name>
<dbReference type="Proteomes" id="UP000271098">
    <property type="component" value="Unassembled WGS sequence"/>
</dbReference>
<evidence type="ECO:0000313" key="3">
    <source>
        <dbReference type="WBParaSite" id="GPUH_0001940401-mRNA-1"/>
    </source>
</evidence>
<reference evidence="3" key="1">
    <citation type="submission" date="2016-06" db="UniProtKB">
        <authorList>
            <consortium name="WormBaseParasite"/>
        </authorList>
    </citation>
    <scope>IDENTIFICATION</scope>
</reference>